<reference evidence="8" key="1">
    <citation type="journal article" date="2020" name="Fungal Divers.">
        <title>Resolving the Mortierellaceae phylogeny through synthesis of multi-gene phylogenetics and phylogenomics.</title>
        <authorList>
            <person name="Vandepol N."/>
            <person name="Liber J."/>
            <person name="Desiro A."/>
            <person name="Na H."/>
            <person name="Kennedy M."/>
            <person name="Barry K."/>
            <person name="Grigoriev I.V."/>
            <person name="Miller A.N."/>
            <person name="O'Donnell K."/>
            <person name="Stajich J.E."/>
            <person name="Bonito G."/>
        </authorList>
    </citation>
    <scope>NUCLEOTIDE SEQUENCE</scope>
    <source>
        <strain evidence="8">KOD1015</strain>
    </source>
</reference>
<dbReference type="EMBL" id="JAABOA010000054">
    <property type="protein sequence ID" value="KAF9586250.1"/>
    <property type="molecule type" value="Genomic_DNA"/>
</dbReference>
<dbReference type="InterPro" id="IPR047141">
    <property type="entry name" value="Stealth"/>
</dbReference>
<keyword evidence="3" id="KW-1133">Transmembrane helix</keyword>
<keyword evidence="2" id="KW-0808">Transferase</keyword>
<dbReference type="GO" id="GO:0003976">
    <property type="term" value="F:UDP-N-acetylglucosamine-lysosomal-enzyme N-acetylglucosaminephosphotransferase activity"/>
    <property type="evidence" value="ECO:0007669"/>
    <property type="project" value="TreeGrafter"/>
</dbReference>
<feature type="domain" description="Stealth protein CR2 conserved region 2" evidence="4">
    <location>
        <begin position="153"/>
        <end position="262"/>
    </location>
</feature>
<sequence>MAYHIRNARALQVNTRCIVISLTFTFIAFNLLVFHTFSGNNPTIVIYPSEAYTAEDSDLRSPSTQNTWAAPVSSQGSFQSDPSWIGHWFRWRGLDPGEDDRIEPRRFDVVYTWVNGSDPDLQTVRMRAQEQSPLFQSLNTGDSKSAEAITAKRFRDMDELRYSVRSIAENAKDMYQRIHLLVTETINGEVQVPGWLAQQNTENSDVFQVVRHRTFFQNSSYLPSFNSLAIESQMLNIPGITDIFMYLNDDFFVGATIVPSDINTPLYGFVFHMEGSLLVPPTIRQKEANPINIGEWHSLQYANYLLSGRFGPRFRPYLAHVPHVFSVSMLKEMQELWPDAFDSTGSHRFRGEGEAKDVQAAFFMAHYVAEKLRETQLESYWHHRVDRNGDKLLDWSERVELVNLIRTWNQNQQLEESQRVRHSRPVMHDGYERILKRVGIAVSGSTAYRQSGLDGYPFLQRHSDTSKTVPLAPFKDASGVEQKPQVPYMSYEPPHKRTCQLDISFCLGASFSDPTQPLLMDSQAIFDRMAFKEIHCGDCLLEILMQHPNAGIGYILPENEDSAEFKEVVRKIFRYNYVLGTSDYSFMSLHNPKEGQKRLDDLLDAKLRKVFFCINDDYSGDDSKVQSELQNIFGSFLDERFPNPSPWEK</sequence>
<dbReference type="InterPro" id="IPR031356">
    <property type="entry name" value="Stealth_CR4"/>
</dbReference>
<dbReference type="GO" id="GO:0005794">
    <property type="term" value="C:Golgi apparatus"/>
    <property type="evidence" value="ECO:0007669"/>
    <property type="project" value="TreeGrafter"/>
</dbReference>
<comment type="caution">
    <text evidence="8">The sequence shown here is derived from an EMBL/GenBank/DDBJ whole genome shotgun (WGS) entry which is preliminary data.</text>
</comment>
<dbReference type="OrthoDB" id="263283at2759"/>
<dbReference type="AlphaFoldDB" id="A0A9P6G4U4"/>
<dbReference type="GO" id="GO:0046835">
    <property type="term" value="P:carbohydrate phosphorylation"/>
    <property type="evidence" value="ECO:0007669"/>
    <property type="project" value="TreeGrafter"/>
</dbReference>
<comment type="similarity">
    <text evidence="1">Belongs to the stealth family.</text>
</comment>
<dbReference type="InterPro" id="IPR021520">
    <property type="entry name" value="Stealth_CR2"/>
</dbReference>
<dbReference type="InterPro" id="IPR031357">
    <property type="entry name" value="Stealth_CR3"/>
</dbReference>
<name>A0A9P6G4U4_9FUNG</name>
<evidence type="ECO:0000259" key="4">
    <source>
        <dbReference type="Pfam" id="PF11380"/>
    </source>
</evidence>
<keyword evidence="3" id="KW-0472">Membrane</keyword>
<organism evidence="8 9">
    <name type="scientific">Lunasporangiospora selenospora</name>
    <dbReference type="NCBI Taxonomy" id="979761"/>
    <lineage>
        <taxon>Eukaryota</taxon>
        <taxon>Fungi</taxon>
        <taxon>Fungi incertae sedis</taxon>
        <taxon>Mucoromycota</taxon>
        <taxon>Mortierellomycotina</taxon>
        <taxon>Mortierellomycetes</taxon>
        <taxon>Mortierellales</taxon>
        <taxon>Mortierellaceae</taxon>
        <taxon>Lunasporangiospora</taxon>
    </lineage>
</organism>
<dbReference type="Pfam" id="PF17101">
    <property type="entry name" value="Stealth_CR1"/>
    <property type="match status" value="1"/>
</dbReference>
<evidence type="ECO:0000313" key="9">
    <source>
        <dbReference type="Proteomes" id="UP000780801"/>
    </source>
</evidence>
<feature type="transmembrane region" description="Helical" evidence="3">
    <location>
        <begin position="17"/>
        <end position="37"/>
    </location>
</feature>
<evidence type="ECO:0000256" key="3">
    <source>
        <dbReference type="SAM" id="Phobius"/>
    </source>
</evidence>
<dbReference type="PANTHER" id="PTHR24045:SF0">
    <property type="entry name" value="N-ACETYLGLUCOSAMINE-1-PHOSPHOTRANSFERASE SUBUNITS ALPHA_BETA"/>
    <property type="match status" value="1"/>
</dbReference>
<dbReference type="InterPro" id="IPR031358">
    <property type="entry name" value="Stealth_CR1"/>
</dbReference>
<evidence type="ECO:0000256" key="1">
    <source>
        <dbReference type="ARBA" id="ARBA00007583"/>
    </source>
</evidence>
<evidence type="ECO:0000259" key="6">
    <source>
        <dbReference type="Pfam" id="PF17102"/>
    </source>
</evidence>
<evidence type="ECO:0000256" key="2">
    <source>
        <dbReference type="ARBA" id="ARBA00022679"/>
    </source>
</evidence>
<feature type="domain" description="Stealth protein CR4 conserved region 4" evidence="7">
    <location>
        <begin position="608"/>
        <end position="649"/>
    </location>
</feature>
<dbReference type="Proteomes" id="UP000780801">
    <property type="component" value="Unassembled WGS sequence"/>
</dbReference>
<keyword evidence="9" id="KW-1185">Reference proteome</keyword>
<dbReference type="Pfam" id="PF11380">
    <property type="entry name" value="Stealth_CR2"/>
    <property type="match status" value="1"/>
</dbReference>
<evidence type="ECO:0000259" key="7">
    <source>
        <dbReference type="Pfam" id="PF17103"/>
    </source>
</evidence>
<proteinExistence type="inferred from homology"/>
<feature type="domain" description="Stealth protein CR3 conserved region 3" evidence="6">
    <location>
        <begin position="319"/>
        <end position="370"/>
    </location>
</feature>
<evidence type="ECO:0000313" key="8">
    <source>
        <dbReference type="EMBL" id="KAF9586250.1"/>
    </source>
</evidence>
<feature type="domain" description="Stealth protein CR1 conserved region 1" evidence="5">
    <location>
        <begin position="106"/>
        <end position="122"/>
    </location>
</feature>
<dbReference type="PANTHER" id="PTHR24045">
    <property type="match status" value="1"/>
</dbReference>
<keyword evidence="3" id="KW-0812">Transmembrane</keyword>
<dbReference type="Pfam" id="PF17102">
    <property type="entry name" value="Stealth_CR3"/>
    <property type="match status" value="1"/>
</dbReference>
<evidence type="ECO:0000259" key="5">
    <source>
        <dbReference type="Pfam" id="PF17101"/>
    </source>
</evidence>
<dbReference type="Pfam" id="PF17103">
    <property type="entry name" value="Stealth_CR4"/>
    <property type="match status" value="1"/>
</dbReference>
<accession>A0A9P6G4U4</accession>
<evidence type="ECO:0008006" key="10">
    <source>
        <dbReference type="Google" id="ProtNLM"/>
    </source>
</evidence>
<protein>
    <recommendedName>
        <fullName evidence="10">Stealth protein CR1 conserved region 1 domain-containing protein</fullName>
    </recommendedName>
</protein>
<gene>
    <name evidence="8" type="ORF">BGW38_008018</name>
</gene>